<evidence type="ECO:0000313" key="1">
    <source>
        <dbReference type="EMBL" id="MBH9579328.1"/>
    </source>
</evidence>
<dbReference type="RefSeq" id="WP_198113160.1">
    <property type="nucleotide sequence ID" value="NZ_JAEDAK010000021.1"/>
</dbReference>
<accession>A0A931J7Q8</accession>
<organism evidence="1 2">
    <name type="scientific">Inhella proteolytica</name>
    <dbReference type="NCBI Taxonomy" id="2795029"/>
    <lineage>
        <taxon>Bacteria</taxon>
        <taxon>Pseudomonadati</taxon>
        <taxon>Pseudomonadota</taxon>
        <taxon>Betaproteobacteria</taxon>
        <taxon>Burkholderiales</taxon>
        <taxon>Sphaerotilaceae</taxon>
        <taxon>Inhella</taxon>
    </lineage>
</organism>
<dbReference type="Gene3D" id="3.30.530.20">
    <property type="match status" value="1"/>
</dbReference>
<proteinExistence type="predicted"/>
<dbReference type="SUPFAM" id="SSF55961">
    <property type="entry name" value="Bet v1-like"/>
    <property type="match status" value="1"/>
</dbReference>
<comment type="caution">
    <text evidence="1">The sequence shown here is derived from an EMBL/GenBank/DDBJ whole genome shotgun (WGS) entry which is preliminary data.</text>
</comment>
<sequence>MAIKLDYVIEIRAPRARVWTQMLGDAGYRDWTAAFCEGSYYEGRWETGADMRFLGPSGDGMRARIEVAREPEYVSIEHLGELVGGAPKECADWQGVFERYWLKDQGGATRIEVELNQVPEAYVEMMNTMWPAALQRLKKACET</sequence>
<evidence type="ECO:0000313" key="2">
    <source>
        <dbReference type="Proteomes" id="UP000613266"/>
    </source>
</evidence>
<reference evidence="1" key="1">
    <citation type="submission" date="2020-12" db="EMBL/GenBank/DDBJ databases">
        <title>The genome sequence of Inhella sp. 1Y17.</title>
        <authorList>
            <person name="Liu Y."/>
        </authorList>
    </citation>
    <scope>NUCLEOTIDE SEQUENCE</scope>
    <source>
        <strain evidence="1">1Y17</strain>
    </source>
</reference>
<dbReference type="EMBL" id="JAEDAK010000021">
    <property type="protein sequence ID" value="MBH9579328.1"/>
    <property type="molecule type" value="Genomic_DNA"/>
</dbReference>
<dbReference type="InterPro" id="IPR023393">
    <property type="entry name" value="START-like_dom_sf"/>
</dbReference>
<name>A0A931J7Q8_9BURK</name>
<protein>
    <submittedName>
        <fullName evidence="1">SRPBCC domain-containing protein</fullName>
    </submittedName>
</protein>
<dbReference type="Proteomes" id="UP000613266">
    <property type="component" value="Unassembled WGS sequence"/>
</dbReference>
<dbReference type="AlphaFoldDB" id="A0A931J7Q8"/>
<gene>
    <name evidence="1" type="ORF">I7X39_20725</name>
</gene>
<keyword evidence="2" id="KW-1185">Reference proteome</keyword>